<dbReference type="InterPro" id="IPR050243">
    <property type="entry name" value="PHP_phosphatase"/>
</dbReference>
<dbReference type="Proteomes" id="UP000601171">
    <property type="component" value="Unassembled WGS sequence"/>
</dbReference>
<sequence>MKILGDYHTHTIFSSGFRKKGTHATGTIEDNANVALKKGLTTLAISEHGPGHYLYGVRKENIPLMKEEIKRLNEYYVPRGLTILLGVEANLVGLDGELDVDDEFIKYLDVLLMGYHYGAMPKSAKDGLGLYLYNPISKAFKINQEKVVEMNTKAYLKAMDNYKIDIITHPGSKAKINIAEVAKKAKKVGTALEISAKHSELSVKSLNLLKGIDVDYYINSDAHKPEDVGNIEKGILKAREAKVPFDRIRNMIAEGE</sequence>
<reference evidence="2" key="1">
    <citation type="submission" date="2020-08" db="EMBL/GenBank/DDBJ databases">
        <title>Genome public.</title>
        <authorList>
            <person name="Liu C."/>
            <person name="Sun Q."/>
        </authorList>
    </citation>
    <scope>NUCLEOTIDE SEQUENCE</scope>
    <source>
        <strain evidence="2">BX21</strain>
    </source>
</reference>
<gene>
    <name evidence="2" type="ORF">H8707_00015</name>
</gene>
<dbReference type="Gene3D" id="3.20.20.140">
    <property type="entry name" value="Metal-dependent hydrolases"/>
    <property type="match status" value="1"/>
</dbReference>
<dbReference type="AlphaFoldDB" id="A0A926ER31"/>
<dbReference type="InterPro" id="IPR004013">
    <property type="entry name" value="PHP_dom"/>
</dbReference>
<accession>A0A926ER31</accession>
<name>A0A926ER31_9FIRM</name>
<dbReference type="Pfam" id="PF02811">
    <property type="entry name" value="PHP"/>
    <property type="match status" value="1"/>
</dbReference>
<dbReference type="PANTHER" id="PTHR36928">
    <property type="entry name" value="PHOSPHATASE YCDX-RELATED"/>
    <property type="match status" value="1"/>
</dbReference>
<dbReference type="GO" id="GO:0008270">
    <property type="term" value="F:zinc ion binding"/>
    <property type="evidence" value="ECO:0007669"/>
    <property type="project" value="TreeGrafter"/>
</dbReference>
<proteinExistence type="predicted"/>
<dbReference type="GO" id="GO:0005829">
    <property type="term" value="C:cytosol"/>
    <property type="evidence" value="ECO:0007669"/>
    <property type="project" value="TreeGrafter"/>
</dbReference>
<dbReference type="InterPro" id="IPR016195">
    <property type="entry name" value="Pol/histidinol_Pase-like"/>
</dbReference>
<dbReference type="SUPFAM" id="SSF89550">
    <property type="entry name" value="PHP domain-like"/>
    <property type="match status" value="1"/>
</dbReference>
<evidence type="ECO:0000313" key="2">
    <source>
        <dbReference type="EMBL" id="MBC8586628.1"/>
    </source>
</evidence>
<dbReference type="EMBL" id="JACRTG010000001">
    <property type="protein sequence ID" value="MBC8586628.1"/>
    <property type="molecule type" value="Genomic_DNA"/>
</dbReference>
<evidence type="ECO:0000259" key="1">
    <source>
        <dbReference type="SMART" id="SM00481"/>
    </source>
</evidence>
<evidence type="ECO:0000313" key="3">
    <source>
        <dbReference type="Proteomes" id="UP000601171"/>
    </source>
</evidence>
<keyword evidence="3" id="KW-1185">Reference proteome</keyword>
<comment type="caution">
    <text evidence="2">The sequence shown here is derived from an EMBL/GenBank/DDBJ whole genome shotgun (WGS) entry which is preliminary data.</text>
</comment>
<organism evidence="2 3">
    <name type="scientific">Paratissierella segnis</name>
    <dbReference type="NCBI Taxonomy" id="2763679"/>
    <lineage>
        <taxon>Bacteria</taxon>
        <taxon>Bacillati</taxon>
        <taxon>Bacillota</taxon>
        <taxon>Tissierellia</taxon>
        <taxon>Tissierellales</taxon>
        <taxon>Tissierellaceae</taxon>
        <taxon>Paratissierella</taxon>
    </lineage>
</organism>
<feature type="domain" description="Polymerase/histidinol phosphatase N-terminal" evidence="1">
    <location>
        <begin position="5"/>
        <end position="93"/>
    </location>
</feature>
<dbReference type="PANTHER" id="PTHR36928:SF1">
    <property type="entry name" value="PHOSPHATASE YCDX-RELATED"/>
    <property type="match status" value="1"/>
</dbReference>
<dbReference type="SMART" id="SM00481">
    <property type="entry name" value="POLIIIAc"/>
    <property type="match status" value="1"/>
</dbReference>
<dbReference type="GO" id="GO:0042578">
    <property type="term" value="F:phosphoric ester hydrolase activity"/>
    <property type="evidence" value="ECO:0007669"/>
    <property type="project" value="TreeGrafter"/>
</dbReference>
<dbReference type="InterPro" id="IPR003141">
    <property type="entry name" value="Pol/His_phosphatase_N"/>
</dbReference>
<protein>
    <submittedName>
        <fullName evidence="2">PHP domain-containing protein</fullName>
    </submittedName>
</protein>